<feature type="transmembrane region" description="Helical" evidence="6">
    <location>
        <begin position="55"/>
        <end position="82"/>
    </location>
</feature>
<evidence type="ECO:0000256" key="6">
    <source>
        <dbReference type="SAM" id="Phobius"/>
    </source>
</evidence>
<keyword evidence="4 6" id="KW-1133">Transmembrane helix</keyword>
<dbReference type="RefSeq" id="WP_283408988.1">
    <property type="nucleotide sequence ID" value="NZ_FXUF01000005.1"/>
</dbReference>
<sequence length="340" mass="37419">MVNENEVLITSKENATFARLSLDKGYARTLVELAVISIIMIIAARFFRMYRITDFMVFIIFVLSFDLLYGYMGHLSFGHMLYFGSGTYASAIFMNRVSGNPILGILAGILFAALLAIFLGALVMKTHGAAFALINMGFNQIGFFMVVSGLSAITRGDDGMAVFPDPLGSIHLGNERILFYVVLGSLLAVFYFLKRLTQSSFGIMIRSIHENENRVKFLGYNTYRYKIITFVISGAIAGFAGTLTTINYGFISPGFINPFYNVNPIFAILIGGAGNLYGAIIGGLVFKFLSEYIAIYVSTWELVLGIALLIMTFRFRTGIVGSVKTLFGKLLKERMGGGTK</sequence>
<feature type="transmembrane region" description="Helical" evidence="6">
    <location>
        <begin position="227"/>
        <end position="251"/>
    </location>
</feature>
<protein>
    <submittedName>
        <fullName evidence="7">Amino acid/amide ABC transporter membrane protein 2, HAAT family</fullName>
    </submittedName>
</protein>
<comment type="caution">
    <text evidence="7">The sequence shown here is derived from an EMBL/GenBank/DDBJ whole genome shotgun (WGS) entry which is preliminary data.</text>
</comment>
<dbReference type="InterPro" id="IPR043428">
    <property type="entry name" value="LivM-like"/>
</dbReference>
<evidence type="ECO:0000256" key="4">
    <source>
        <dbReference type="ARBA" id="ARBA00022989"/>
    </source>
</evidence>
<feature type="transmembrane region" description="Helical" evidence="6">
    <location>
        <begin position="177"/>
        <end position="193"/>
    </location>
</feature>
<evidence type="ECO:0000256" key="2">
    <source>
        <dbReference type="ARBA" id="ARBA00022475"/>
    </source>
</evidence>
<keyword evidence="3 6" id="KW-0812">Transmembrane</keyword>
<feature type="transmembrane region" description="Helical" evidence="6">
    <location>
        <begin position="263"/>
        <end position="286"/>
    </location>
</feature>
<dbReference type="InterPro" id="IPR001851">
    <property type="entry name" value="ABC_transp_permease"/>
</dbReference>
<dbReference type="GO" id="GO:0005886">
    <property type="term" value="C:plasma membrane"/>
    <property type="evidence" value="ECO:0007669"/>
    <property type="project" value="UniProtKB-SubCell"/>
</dbReference>
<dbReference type="PANTHER" id="PTHR30482">
    <property type="entry name" value="HIGH-AFFINITY BRANCHED-CHAIN AMINO ACID TRANSPORT SYSTEM PERMEASE"/>
    <property type="match status" value="1"/>
</dbReference>
<keyword evidence="8" id="KW-1185">Reference proteome</keyword>
<feature type="transmembrane region" description="Helical" evidence="6">
    <location>
        <begin position="130"/>
        <end position="153"/>
    </location>
</feature>
<accession>A0AA45WVL9</accession>
<reference evidence="7" key="1">
    <citation type="submission" date="2017-05" db="EMBL/GenBank/DDBJ databases">
        <authorList>
            <person name="Varghese N."/>
            <person name="Submissions S."/>
        </authorList>
    </citation>
    <scope>NUCLEOTIDE SEQUENCE</scope>
    <source>
        <strain evidence="7">Su22</strain>
    </source>
</reference>
<dbReference type="CDD" id="cd06581">
    <property type="entry name" value="TM_PBP1_LivM_like"/>
    <property type="match status" value="1"/>
</dbReference>
<evidence type="ECO:0000256" key="3">
    <source>
        <dbReference type="ARBA" id="ARBA00022692"/>
    </source>
</evidence>
<feature type="transmembrane region" description="Helical" evidence="6">
    <location>
        <begin position="293"/>
        <end position="313"/>
    </location>
</feature>
<dbReference type="PANTHER" id="PTHR30482:SF17">
    <property type="entry name" value="ABC TRANSPORTER ATP-BINDING PROTEIN"/>
    <property type="match status" value="1"/>
</dbReference>
<dbReference type="GO" id="GO:0015658">
    <property type="term" value="F:branched-chain amino acid transmembrane transporter activity"/>
    <property type="evidence" value="ECO:0007669"/>
    <property type="project" value="InterPro"/>
</dbReference>
<dbReference type="AlphaFoldDB" id="A0AA45WVL9"/>
<keyword evidence="2" id="KW-1003">Cell membrane</keyword>
<evidence type="ECO:0000313" key="8">
    <source>
        <dbReference type="Proteomes" id="UP001158066"/>
    </source>
</evidence>
<name>A0AA45WVL9_9CLOT</name>
<comment type="subcellular location">
    <subcellularLocation>
        <location evidence="1">Cell membrane</location>
        <topology evidence="1">Multi-pass membrane protein</topology>
    </subcellularLocation>
</comment>
<proteinExistence type="predicted"/>
<gene>
    <name evidence="7" type="ORF">SAMN06296020_10557</name>
</gene>
<feature type="transmembrane region" description="Helical" evidence="6">
    <location>
        <begin position="25"/>
        <end position="43"/>
    </location>
</feature>
<organism evidence="7 8">
    <name type="scientific">Anoxynatronum buryatiense</name>
    <dbReference type="NCBI Taxonomy" id="489973"/>
    <lineage>
        <taxon>Bacteria</taxon>
        <taxon>Bacillati</taxon>
        <taxon>Bacillota</taxon>
        <taxon>Clostridia</taxon>
        <taxon>Eubacteriales</taxon>
        <taxon>Clostridiaceae</taxon>
        <taxon>Anoxynatronum</taxon>
    </lineage>
</organism>
<keyword evidence="5 6" id="KW-0472">Membrane</keyword>
<feature type="transmembrane region" description="Helical" evidence="6">
    <location>
        <begin position="102"/>
        <end position="123"/>
    </location>
</feature>
<evidence type="ECO:0000256" key="1">
    <source>
        <dbReference type="ARBA" id="ARBA00004651"/>
    </source>
</evidence>
<dbReference type="Proteomes" id="UP001158066">
    <property type="component" value="Unassembled WGS sequence"/>
</dbReference>
<evidence type="ECO:0000313" key="7">
    <source>
        <dbReference type="EMBL" id="SMP53825.1"/>
    </source>
</evidence>
<evidence type="ECO:0000256" key="5">
    <source>
        <dbReference type="ARBA" id="ARBA00023136"/>
    </source>
</evidence>
<dbReference type="EMBL" id="FXUF01000005">
    <property type="protein sequence ID" value="SMP53825.1"/>
    <property type="molecule type" value="Genomic_DNA"/>
</dbReference>
<dbReference type="Pfam" id="PF02653">
    <property type="entry name" value="BPD_transp_2"/>
    <property type="match status" value="1"/>
</dbReference>